<feature type="compositionally biased region" description="Low complexity" evidence="1">
    <location>
        <begin position="380"/>
        <end position="390"/>
    </location>
</feature>
<feature type="region of interest" description="Disordered" evidence="1">
    <location>
        <begin position="380"/>
        <end position="405"/>
    </location>
</feature>
<feature type="compositionally biased region" description="Low complexity" evidence="1">
    <location>
        <begin position="208"/>
        <end position="224"/>
    </location>
</feature>
<sequence>MATLKSVIEYVDEIKPNAFSNEAKTQWVNECEGLVQTEVLLLADTELISYSYDTDKNKELLVKHPHVKIYWAYLTAMIDFANGEYNKYQNTMQMFNAFFGEYMRWFALWYHPADTHGENDGEDGWRGYYISAYGLAVKHGYEGTESEWLESLYGEEVMLRYDGTADELQWKYKSAEQWDSLMDTEALRGEIVSQTLSAAQSAREKAESAQTAAESAAQSAGTSAQSASGSAQTASAAAQGASNDAALAAESAADAQDSKASSAQSAQTAGEKASAAQTAAQAAQSAKADAESAKAAAVTAGASAESANASAQSAKTDAESAKTAAQAAQSKAETANTSAQTAKADAEAANTSAQSAKTDAESAKSAAAGSAQSAGASAQSAQASSKLSESWAVGGTGTRTGEDTNNARYWSEQAQNAAGGGVSSFNGRSGAVAPQTGDYTAAMVGADEQGAAQTKAAEVQSNLNAHASDTVKHVTAEERAVWDAKVAKSTKVNTTLSASGWSAAKKYTLSNANITATSAVELLPRENNGITQAQMEALSGAMIVGGTQAAGSIQLVALGDVPTIDIPVTIIVRRDL</sequence>
<feature type="region of interest" description="Disordered" evidence="1">
    <location>
        <begin position="202"/>
        <end position="224"/>
    </location>
</feature>
<proteinExistence type="predicted"/>
<protein>
    <recommendedName>
        <fullName evidence="3">Tail fiber protein</fullName>
    </recommendedName>
</protein>
<name>A0A8S5UZT6_9CAUD</name>
<feature type="compositionally biased region" description="Low complexity" evidence="1">
    <location>
        <begin position="304"/>
        <end position="335"/>
    </location>
</feature>
<dbReference type="EMBL" id="BK016175">
    <property type="protein sequence ID" value="DAF99964.1"/>
    <property type="molecule type" value="Genomic_DNA"/>
</dbReference>
<evidence type="ECO:0008006" key="3">
    <source>
        <dbReference type="Google" id="ProtNLM"/>
    </source>
</evidence>
<feature type="region of interest" description="Disordered" evidence="1">
    <location>
        <begin position="304"/>
        <end position="364"/>
    </location>
</feature>
<accession>A0A8S5UZT6</accession>
<evidence type="ECO:0000256" key="1">
    <source>
        <dbReference type="SAM" id="MobiDB-lite"/>
    </source>
</evidence>
<organism evidence="2">
    <name type="scientific">Myoviridae sp. ctGk74</name>
    <dbReference type="NCBI Taxonomy" id="2825073"/>
    <lineage>
        <taxon>Viruses</taxon>
        <taxon>Duplodnaviria</taxon>
        <taxon>Heunggongvirae</taxon>
        <taxon>Uroviricota</taxon>
        <taxon>Caudoviricetes</taxon>
    </lineage>
</organism>
<evidence type="ECO:0000313" key="2">
    <source>
        <dbReference type="EMBL" id="DAF99964.1"/>
    </source>
</evidence>
<reference evidence="2" key="1">
    <citation type="journal article" date="2021" name="Proc. Natl. Acad. Sci. U.S.A.">
        <title>A Catalog of Tens of Thousands of Viruses from Human Metagenomes Reveals Hidden Associations with Chronic Diseases.</title>
        <authorList>
            <person name="Tisza M.J."/>
            <person name="Buck C.B."/>
        </authorList>
    </citation>
    <scope>NUCLEOTIDE SEQUENCE</scope>
    <source>
        <strain evidence="2">CtGk74</strain>
    </source>
</reference>